<reference evidence="1" key="1">
    <citation type="submission" date="2023-03" db="UniProtKB">
        <authorList>
            <consortium name="EnsemblPlants"/>
        </authorList>
    </citation>
    <scope>IDENTIFICATION</scope>
</reference>
<dbReference type="AlphaFoldDB" id="A0A9I9E9Z6"/>
<proteinExistence type="predicted"/>
<protein>
    <submittedName>
        <fullName evidence="1">Uncharacterized protein</fullName>
    </submittedName>
</protein>
<dbReference type="EnsemblPlants" id="MELO3C030853.2.1">
    <property type="protein sequence ID" value="MELO3C030853.2.1"/>
    <property type="gene ID" value="MELO3C030853.2"/>
</dbReference>
<sequence>MLCALHRHNVVGCHDATRQRPNKHLLHSFDSYMVPRDFIFTQFSYKRTSTPNSALDLFET</sequence>
<name>A0A9I9E9Z6_CUCME</name>
<accession>A0A9I9E9Z6</accession>
<organism evidence="1">
    <name type="scientific">Cucumis melo</name>
    <name type="common">Muskmelon</name>
    <dbReference type="NCBI Taxonomy" id="3656"/>
    <lineage>
        <taxon>Eukaryota</taxon>
        <taxon>Viridiplantae</taxon>
        <taxon>Streptophyta</taxon>
        <taxon>Embryophyta</taxon>
        <taxon>Tracheophyta</taxon>
        <taxon>Spermatophyta</taxon>
        <taxon>Magnoliopsida</taxon>
        <taxon>eudicotyledons</taxon>
        <taxon>Gunneridae</taxon>
        <taxon>Pentapetalae</taxon>
        <taxon>rosids</taxon>
        <taxon>fabids</taxon>
        <taxon>Cucurbitales</taxon>
        <taxon>Cucurbitaceae</taxon>
        <taxon>Benincaseae</taxon>
        <taxon>Cucumis</taxon>
    </lineage>
</organism>
<evidence type="ECO:0000313" key="1">
    <source>
        <dbReference type="EnsemblPlants" id="MELO3C030853.2.1"/>
    </source>
</evidence>
<dbReference type="Gramene" id="MELO3C030853.2.1">
    <property type="protein sequence ID" value="MELO3C030853.2.1"/>
    <property type="gene ID" value="MELO3C030853.2"/>
</dbReference>